<evidence type="ECO:0000256" key="1">
    <source>
        <dbReference type="SAM" id="MobiDB-lite"/>
    </source>
</evidence>
<proteinExistence type="predicted"/>
<keyword evidence="3" id="KW-1185">Reference proteome</keyword>
<gene>
    <name evidence="2" type="ORF">PCOR1329_LOCUS46558</name>
</gene>
<dbReference type="EMBL" id="CAUYUJ010015603">
    <property type="protein sequence ID" value="CAK0856096.1"/>
    <property type="molecule type" value="Genomic_DNA"/>
</dbReference>
<protein>
    <submittedName>
        <fullName evidence="2">Uncharacterized protein</fullName>
    </submittedName>
</protein>
<organism evidence="2 3">
    <name type="scientific">Prorocentrum cordatum</name>
    <dbReference type="NCBI Taxonomy" id="2364126"/>
    <lineage>
        <taxon>Eukaryota</taxon>
        <taxon>Sar</taxon>
        <taxon>Alveolata</taxon>
        <taxon>Dinophyceae</taxon>
        <taxon>Prorocentrales</taxon>
        <taxon>Prorocentraceae</taxon>
        <taxon>Prorocentrum</taxon>
    </lineage>
</organism>
<feature type="compositionally biased region" description="Low complexity" evidence="1">
    <location>
        <begin position="1"/>
        <end position="10"/>
    </location>
</feature>
<accession>A0ABN9UBG5</accession>
<sequence length="129" mass="14111">MACRRPLPAAGAGGGGAGRAAGRLACAPRGRRGPSRSPVWTCARGPTTNEQLLAELRRYEEAQQRDWTEAASRTFASARTCLEKLAHVNAKDVLALRETWTDADTDLLRRLPRSKKRATHIEPGRCGEF</sequence>
<feature type="region of interest" description="Disordered" evidence="1">
    <location>
        <begin position="1"/>
        <end position="44"/>
    </location>
</feature>
<reference evidence="2" key="1">
    <citation type="submission" date="2023-10" db="EMBL/GenBank/DDBJ databases">
        <authorList>
            <person name="Chen Y."/>
            <person name="Shah S."/>
            <person name="Dougan E. K."/>
            <person name="Thang M."/>
            <person name="Chan C."/>
        </authorList>
    </citation>
    <scope>NUCLEOTIDE SEQUENCE [LARGE SCALE GENOMIC DNA]</scope>
</reference>
<name>A0ABN9UBG5_9DINO</name>
<evidence type="ECO:0000313" key="3">
    <source>
        <dbReference type="Proteomes" id="UP001189429"/>
    </source>
</evidence>
<evidence type="ECO:0000313" key="2">
    <source>
        <dbReference type="EMBL" id="CAK0856096.1"/>
    </source>
</evidence>
<comment type="caution">
    <text evidence="2">The sequence shown here is derived from an EMBL/GenBank/DDBJ whole genome shotgun (WGS) entry which is preliminary data.</text>
</comment>
<dbReference type="Proteomes" id="UP001189429">
    <property type="component" value="Unassembled WGS sequence"/>
</dbReference>